<evidence type="ECO:0000313" key="3">
    <source>
        <dbReference type="Proteomes" id="UP000314294"/>
    </source>
</evidence>
<accession>A0A4Z2IJ36</accession>
<organism evidence="2 3">
    <name type="scientific">Liparis tanakae</name>
    <name type="common">Tanaka's snailfish</name>
    <dbReference type="NCBI Taxonomy" id="230148"/>
    <lineage>
        <taxon>Eukaryota</taxon>
        <taxon>Metazoa</taxon>
        <taxon>Chordata</taxon>
        <taxon>Craniata</taxon>
        <taxon>Vertebrata</taxon>
        <taxon>Euteleostomi</taxon>
        <taxon>Actinopterygii</taxon>
        <taxon>Neopterygii</taxon>
        <taxon>Teleostei</taxon>
        <taxon>Neoteleostei</taxon>
        <taxon>Acanthomorphata</taxon>
        <taxon>Eupercaria</taxon>
        <taxon>Perciformes</taxon>
        <taxon>Cottioidei</taxon>
        <taxon>Cottales</taxon>
        <taxon>Liparidae</taxon>
        <taxon>Liparis</taxon>
    </lineage>
</organism>
<reference evidence="2 3" key="1">
    <citation type="submission" date="2019-03" db="EMBL/GenBank/DDBJ databases">
        <title>First draft genome of Liparis tanakae, snailfish: a comprehensive survey of snailfish specific genes.</title>
        <authorList>
            <person name="Kim W."/>
            <person name="Song I."/>
            <person name="Jeong J.-H."/>
            <person name="Kim D."/>
            <person name="Kim S."/>
            <person name="Ryu S."/>
            <person name="Song J.Y."/>
            <person name="Lee S.K."/>
        </authorList>
    </citation>
    <scope>NUCLEOTIDE SEQUENCE [LARGE SCALE GENOMIC DNA]</scope>
    <source>
        <tissue evidence="2">Muscle</tissue>
    </source>
</reference>
<evidence type="ECO:0000313" key="2">
    <source>
        <dbReference type="EMBL" id="TNN77838.1"/>
    </source>
</evidence>
<name>A0A4Z2IJ36_9TELE</name>
<dbReference type="AlphaFoldDB" id="A0A4Z2IJ36"/>
<feature type="region of interest" description="Disordered" evidence="1">
    <location>
        <begin position="75"/>
        <end position="130"/>
    </location>
</feature>
<dbReference type="OrthoDB" id="123207at2759"/>
<feature type="compositionally biased region" description="Acidic residues" evidence="1">
    <location>
        <begin position="77"/>
        <end position="94"/>
    </location>
</feature>
<dbReference type="EMBL" id="SRLO01000079">
    <property type="protein sequence ID" value="TNN77838.1"/>
    <property type="molecule type" value="Genomic_DNA"/>
</dbReference>
<dbReference type="Proteomes" id="UP000314294">
    <property type="component" value="Unassembled WGS sequence"/>
</dbReference>
<protein>
    <submittedName>
        <fullName evidence="2">Uncharacterized protein</fullName>
    </submittedName>
</protein>
<sequence>MELTRNKQIERKIKEKRERPHACLFQALCEGWPPASDSEYVWHGLFTDLLKSWRWKEWTKKDSFLGTGELTVHPAISDDEEVSDDDDDDDDIADPDFVLTANDQDIPGPSDISPSAKRKRRQPAVEVLQDTSKSQWPGVAGGYWVKLMLRATGVSGNRVKNRSMTPSSKQLSVSYTEFSVTIQEEHSLGPHCRQSVAQMGNTFEVSPIEPYALNLVIYPLLVEGASELAAVQGSSRPTGTAGSALMTITADRSDTGRSEREEWEEIVRQRLELDRETQLDAYFDDIYKRKKEIADVTWFGANQNRKQEN</sequence>
<proteinExistence type="predicted"/>
<gene>
    <name evidence="2" type="ORF">EYF80_011895</name>
</gene>
<keyword evidence="3" id="KW-1185">Reference proteome</keyword>
<comment type="caution">
    <text evidence="2">The sequence shown here is derived from an EMBL/GenBank/DDBJ whole genome shotgun (WGS) entry which is preliminary data.</text>
</comment>
<evidence type="ECO:0000256" key="1">
    <source>
        <dbReference type="SAM" id="MobiDB-lite"/>
    </source>
</evidence>